<evidence type="ECO:0000256" key="5">
    <source>
        <dbReference type="ARBA" id="ARBA00023274"/>
    </source>
</evidence>
<evidence type="ECO:0000256" key="2">
    <source>
        <dbReference type="ARBA" id="ARBA00022730"/>
    </source>
</evidence>
<comment type="caution">
    <text evidence="8">The sequence shown here is derived from an EMBL/GenBank/DDBJ whole genome shotgun (WGS) entry which is preliminary data.</text>
</comment>
<dbReference type="InterPro" id="IPR018258">
    <property type="entry name" value="Ribosomal_bL21_CS"/>
</dbReference>
<accession>A0A2H0W734</accession>
<dbReference type="InterPro" id="IPR036164">
    <property type="entry name" value="bL21-like_sf"/>
</dbReference>
<evidence type="ECO:0000313" key="9">
    <source>
        <dbReference type="Proteomes" id="UP000231382"/>
    </source>
</evidence>
<evidence type="ECO:0000313" key="8">
    <source>
        <dbReference type="EMBL" id="PIS07824.1"/>
    </source>
</evidence>
<dbReference type="GO" id="GO:1990904">
    <property type="term" value="C:ribonucleoprotein complex"/>
    <property type="evidence" value="ECO:0007669"/>
    <property type="project" value="UniProtKB-KW"/>
</dbReference>
<proteinExistence type="inferred from homology"/>
<evidence type="ECO:0000256" key="1">
    <source>
        <dbReference type="ARBA" id="ARBA00008563"/>
    </source>
</evidence>
<dbReference type="AlphaFoldDB" id="A0A2H0W734"/>
<dbReference type="GO" id="GO:0005840">
    <property type="term" value="C:ribosome"/>
    <property type="evidence" value="ECO:0007669"/>
    <property type="project" value="UniProtKB-KW"/>
</dbReference>
<keyword evidence="3 6" id="KW-0694">RNA-binding</keyword>
<comment type="subunit">
    <text evidence="6">Part of the 50S ribosomal subunit. Contacts protein L20.</text>
</comment>
<dbReference type="InterPro" id="IPR001787">
    <property type="entry name" value="Ribosomal_bL21"/>
</dbReference>
<keyword evidence="5 6" id="KW-0687">Ribonucleoprotein</keyword>
<dbReference type="GO" id="GO:0006412">
    <property type="term" value="P:translation"/>
    <property type="evidence" value="ECO:0007669"/>
    <property type="project" value="UniProtKB-UniRule"/>
</dbReference>
<evidence type="ECO:0000256" key="4">
    <source>
        <dbReference type="ARBA" id="ARBA00022980"/>
    </source>
</evidence>
<dbReference type="PANTHER" id="PTHR21349">
    <property type="entry name" value="50S RIBOSOMAL PROTEIN L21"/>
    <property type="match status" value="1"/>
</dbReference>
<evidence type="ECO:0000256" key="7">
    <source>
        <dbReference type="RuleBase" id="RU000562"/>
    </source>
</evidence>
<dbReference type="Pfam" id="PF00829">
    <property type="entry name" value="Ribosomal_L21p"/>
    <property type="match status" value="1"/>
</dbReference>
<dbReference type="SUPFAM" id="SSF141091">
    <property type="entry name" value="L21p-like"/>
    <property type="match status" value="1"/>
</dbReference>
<organism evidence="8 9">
    <name type="scientific">Candidatus Berkelbacteria bacterium CG10_big_fil_rev_8_21_14_0_10_43_13</name>
    <dbReference type="NCBI Taxonomy" id="1974514"/>
    <lineage>
        <taxon>Bacteria</taxon>
        <taxon>Candidatus Berkelbacteria</taxon>
    </lineage>
</organism>
<dbReference type="PANTHER" id="PTHR21349:SF0">
    <property type="entry name" value="LARGE RIBOSOMAL SUBUNIT PROTEIN BL21M"/>
    <property type="match status" value="1"/>
</dbReference>
<dbReference type="GO" id="GO:0005737">
    <property type="term" value="C:cytoplasm"/>
    <property type="evidence" value="ECO:0007669"/>
    <property type="project" value="UniProtKB-ARBA"/>
</dbReference>
<dbReference type="NCBIfam" id="TIGR00061">
    <property type="entry name" value="L21"/>
    <property type="match status" value="1"/>
</dbReference>
<comment type="similarity">
    <text evidence="1 6 7">Belongs to the bacterial ribosomal protein bL21 family.</text>
</comment>
<dbReference type="GO" id="GO:0019843">
    <property type="term" value="F:rRNA binding"/>
    <property type="evidence" value="ECO:0007669"/>
    <property type="project" value="UniProtKB-UniRule"/>
</dbReference>
<name>A0A2H0W734_9BACT</name>
<dbReference type="Proteomes" id="UP000231382">
    <property type="component" value="Unassembled WGS sequence"/>
</dbReference>
<evidence type="ECO:0000256" key="6">
    <source>
        <dbReference type="HAMAP-Rule" id="MF_01363"/>
    </source>
</evidence>
<dbReference type="InterPro" id="IPR028909">
    <property type="entry name" value="bL21-like"/>
</dbReference>
<dbReference type="EMBL" id="PEZW01000009">
    <property type="protein sequence ID" value="PIS07824.1"/>
    <property type="molecule type" value="Genomic_DNA"/>
</dbReference>
<comment type="function">
    <text evidence="6 7">This protein binds to 23S rRNA in the presence of protein L20.</text>
</comment>
<keyword evidence="2 6" id="KW-0699">rRNA-binding</keyword>
<sequence>MFAIISHNKGQYKVEPGKTYRIDSQGETEDKKMKFDEVLLVSDDKTVKVGDPTIKGATVEAEILGEVRDKKVGILKFHAKKHYKRYNGHRQQYTEIKISSIKS</sequence>
<dbReference type="PROSITE" id="PS01169">
    <property type="entry name" value="RIBOSOMAL_L21"/>
    <property type="match status" value="1"/>
</dbReference>
<dbReference type="HAMAP" id="MF_01363">
    <property type="entry name" value="Ribosomal_bL21"/>
    <property type="match status" value="1"/>
</dbReference>
<keyword evidence="4 6" id="KW-0689">Ribosomal protein</keyword>
<protein>
    <recommendedName>
        <fullName evidence="6">Large ribosomal subunit protein bL21</fullName>
    </recommendedName>
</protein>
<evidence type="ECO:0000256" key="3">
    <source>
        <dbReference type="ARBA" id="ARBA00022884"/>
    </source>
</evidence>
<reference evidence="9" key="1">
    <citation type="submission" date="2017-09" db="EMBL/GenBank/DDBJ databases">
        <title>Depth-based differentiation of microbial function through sediment-hosted aquifers and enrichment of novel symbionts in the deep terrestrial subsurface.</title>
        <authorList>
            <person name="Probst A.J."/>
            <person name="Ladd B."/>
            <person name="Jarett J.K."/>
            <person name="Geller-Mcgrath D.E."/>
            <person name="Sieber C.M.K."/>
            <person name="Emerson J.B."/>
            <person name="Anantharaman K."/>
            <person name="Thomas B.C."/>
            <person name="Malmstrom R."/>
            <person name="Stieglmeier M."/>
            <person name="Klingl A."/>
            <person name="Woyke T."/>
            <person name="Ryan C.M."/>
            <person name="Banfield J.F."/>
        </authorList>
    </citation>
    <scope>NUCLEOTIDE SEQUENCE [LARGE SCALE GENOMIC DNA]</scope>
</reference>
<gene>
    <name evidence="6 8" type="primary">rplU</name>
    <name evidence="8" type="ORF">COT78_01135</name>
</gene>
<dbReference type="GO" id="GO:0003735">
    <property type="term" value="F:structural constituent of ribosome"/>
    <property type="evidence" value="ECO:0007669"/>
    <property type="project" value="InterPro"/>
</dbReference>